<dbReference type="AlphaFoldDB" id="A0A852W567"/>
<protein>
    <submittedName>
        <fullName evidence="2">Uncharacterized protein</fullName>
    </submittedName>
</protein>
<sequence>MPPIPCTDAVARRQPDVHEPGASGELATTATVATPTFLPQHAHAPRRRVPAGDPIAFRPWHGLAAHRPTGPVDRLRRRPCHELGARCGGRDTVAVTGMRSASELPD</sequence>
<evidence type="ECO:0000256" key="1">
    <source>
        <dbReference type="SAM" id="MobiDB-lite"/>
    </source>
</evidence>
<feature type="compositionally biased region" description="Basic and acidic residues" evidence="1">
    <location>
        <begin position="10"/>
        <end position="19"/>
    </location>
</feature>
<evidence type="ECO:0000313" key="2">
    <source>
        <dbReference type="EMBL" id="NYG03949.1"/>
    </source>
</evidence>
<keyword evidence="3" id="KW-1185">Reference proteome</keyword>
<reference evidence="2 3" key="1">
    <citation type="submission" date="2020-07" db="EMBL/GenBank/DDBJ databases">
        <title>Sequencing the genomes of 1000 actinobacteria strains.</title>
        <authorList>
            <person name="Klenk H.-P."/>
        </authorList>
    </citation>
    <scope>NUCLEOTIDE SEQUENCE [LARGE SCALE GENOMIC DNA]</scope>
    <source>
        <strain evidence="2 3">DSM 44749</strain>
    </source>
</reference>
<organism evidence="2 3">
    <name type="scientific">Pseudonocardia alni</name>
    <name type="common">Amycolata alni</name>
    <dbReference type="NCBI Taxonomy" id="33907"/>
    <lineage>
        <taxon>Bacteria</taxon>
        <taxon>Bacillati</taxon>
        <taxon>Actinomycetota</taxon>
        <taxon>Actinomycetes</taxon>
        <taxon>Pseudonocardiales</taxon>
        <taxon>Pseudonocardiaceae</taxon>
        <taxon>Pseudonocardia</taxon>
    </lineage>
</organism>
<dbReference type="GeneID" id="98053926"/>
<feature type="region of interest" description="Disordered" evidence="1">
    <location>
        <begin position="1"/>
        <end position="28"/>
    </location>
</feature>
<dbReference type="RefSeq" id="WP_179761984.1">
    <property type="nucleotide sequence ID" value="NZ_BAAAJZ010000003.1"/>
</dbReference>
<comment type="caution">
    <text evidence="2">The sequence shown here is derived from an EMBL/GenBank/DDBJ whole genome shotgun (WGS) entry which is preliminary data.</text>
</comment>
<accession>A0A852W567</accession>
<gene>
    <name evidence="2" type="ORF">HDA37_004234</name>
</gene>
<name>A0A852W567_PSEA5</name>
<proteinExistence type="predicted"/>
<dbReference type="EMBL" id="JACCCZ010000001">
    <property type="protein sequence ID" value="NYG03949.1"/>
    <property type="molecule type" value="Genomic_DNA"/>
</dbReference>
<evidence type="ECO:0000313" key="3">
    <source>
        <dbReference type="Proteomes" id="UP000549695"/>
    </source>
</evidence>
<dbReference type="Proteomes" id="UP000549695">
    <property type="component" value="Unassembled WGS sequence"/>
</dbReference>